<keyword evidence="6 8" id="KW-0472">Membrane</keyword>
<dbReference type="PANTHER" id="PTHR12185:SF14">
    <property type="entry name" value="CHOLESTEROL UPTAKE PROTEIN 1"/>
    <property type="match status" value="1"/>
</dbReference>
<name>B3S1A3_TRIAD</name>
<evidence type="ECO:0000256" key="8">
    <source>
        <dbReference type="SAM" id="Phobius"/>
    </source>
</evidence>
<dbReference type="GO" id="GO:0050658">
    <property type="term" value="P:RNA transport"/>
    <property type="evidence" value="ECO:0000318"/>
    <property type="project" value="GO_Central"/>
</dbReference>
<sequence length="380" mass="43863">IGIFYIIPAVQLVLVYQNLVFYSGNEDVCYYNFKCSRPLGSLRSFNSFFSNIGYIMLGALFIILVSGKKYFYVRAANKCIALAKGYGVPQRFGLYFTIGFAMILEGILSATYHICPNRSNFQFDTSFMYIIAILIMVQLYIVRHPDLIASAHLIFASFTIIVGLCVIGVLTDASRGAWIAFAVFHIAVVGALTIQYYRFGTFKFGKHIKLHFRVIHSHNYDFYVTFCFNPSFHCHTDSIFVILLKRMIYYLAAAPEDFGSFILAILLVNLALYLFYYIYKKISFQYSEKKTMPWLPMVLFAITIALWGLALHFYFQAGSNWLYTPAKSREYNRDCIVMDFYDTHDIWHMLSAGGIFCFLLVLFTLDDDLLELPRNKIHLF</sequence>
<dbReference type="EMBL" id="DS985247">
    <property type="protein sequence ID" value="EDV23207.1"/>
    <property type="molecule type" value="Genomic_DNA"/>
</dbReference>
<keyword evidence="3 8" id="KW-0812">Transmembrane</keyword>
<feature type="transmembrane region" description="Helical" evidence="8">
    <location>
        <begin position="258"/>
        <end position="279"/>
    </location>
</feature>
<evidence type="ECO:0000256" key="2">
    <source>
        <dbReference type="ARBA" id="ARBA00006618"/>
    </source>
</evidence>
<feature type="transmembrane region" description="Helical" evidence="8">
    <location>
        <begin position="291"/>
        <end position="315"/>
    </location>
</feature>
<dbReference type="OrthoDB" id="416618at2759"/>
<feature type="transmembrane region" description="Helical" evidence="8">
    <location>
        <begin position="149"/>
        <end position="171"/>
    </location>
</feature>
<keyword evidence="4" id="KW-0732">Signal</keyword>
<evidence type="ECO:0000256" key="6">
    <source>
        <dbReference type="ARBA" id="ARBA00023136"/>
    </source>
</evidence>
<dbReference type="CTD" id="6755330"/>
<comment type="subcellular location">
    <subcellularLocation>
        <location evidence="1">Membrane</location>
        <topology evidence="1">Multi-pass membrane protein</topology>
    </subcellularLocation>
</comment>
<evidence type="ECO:0008006" key="11">
    <source>
        <dbReference type="Google" id="ProtNLM"/>
    </source>
</evidence>
<reference evidence="9 10" key="1">
    <citation type="journal article" date="2008" name="Nature">
        <title>The Trichoplax genome and the nature of placozoans.</title>
        <authorList>
            <person name="Srivastava M."/>
            <person name="Begovic E."/>
            <person name="Chapman J."/>
            <person name="Putnam N.H."/>
            <person name="Hellsten U."/>
            <person name="Kawashima T."/>
            <person name="Kuo A."/>
            <person name="Mitros T."/>
            <person name="Salamov A."/>
            <person name="Carpenter M.L."/>
            <person name="Signorovitch A.Y."/>
            <person name="Moreno M.A."/>
            <person name="Kamm K."/>
            <person name="Grimwood J."/>
            <person name="Schmutz J."/>
            <person name="Shapiro H."/>
            <person name="Grigoriev I.V."/>
            <person name="Buss L.W."/>
            <person name="Schierwater B."/>
            <person name="Dellaporta S.L."/>
            <person name="Rokhsar D.S."/>
        </authorList>
    </citation>
    <scope>NUCLEOTIDE SEQUENCE [LARGE SCALE GENOMIC DNA]</scope>
    <source>
        <strain evidence="9 10">Grell-BS-1999</strain>
    </source>
</reference>
<feature type="transmembrane region" description="Helical" evidence="8">
    <location>
        <begin position="126"/>
        <end position="142"/>
    </location>
</feature>
<feature type="transmembrane region" description="Helical" evidence="8">
    <location>
        <begin position="52"/>
        <end position="71"/>
    </location>
</feature>
<comment type="similarity">
    <text evidence="2">Belongs to the SID1 family.</text>
</comment>
<evidence type="ECO:0000313" key="9">
    <source>
        <dbReference type="EMBL" id="EDV23207.1"/>
    </source>
</evidence>
<dbReference type="PhylomeDB" id="B3S1A3"/>
<dbReference type="GO" id="GO:0003725">
    <property type="term" value="F:double-stranded RNA binding"/>
    <property type="evidence" value="ECO:0000318"/>
    <property type="project" value="GO_Central"/>
</dbReference>
<dbReference type="AlphaFoldDB" id="B3S1A3"/>
<dbReference type="STRING" id="10228.B3S1A3"/>
<proteinExistence type="inferred from homology"/>
<evidence type="ECO:0000256" key="4">
    <source>
        <dbReference type="ARBA" id="ARBA00022729"/>
    </source>
</evidence>
<accession>B3S1A3</accession>
<dbReference type="Proteomes" id="UP000009022">
    <property type="component" value="Unassembled WGS sequence"/>
</dbReference>
<dbReference type="HOGENOM" id="CLU_059625_0_0_1"/>
<dbReference type="GO" id="GO:0051033">
    <property type="term" value="F:RNA transmembrane transporter activity"/>
    <property type="evidence" value="ECO:0000318"/>
    <property type="project" value="GO_Central"/>
</dbReference>
<evidence type="ECO:0000256" key="3">
    <source>
        <dbReference type="ARBA" id="ARBA00022692"/>
    </source>
</evidence>
<dbReference type="KEGG" id="tad:TRIADDRAFT_27397"/>
<dbReference type="InterPro" id="IPR025958">
    <property type="entry name" value="SID1_TM_fam"/>
</dbReference>
<dbReference type="GeneID" id="6755330"/>
<dbReference type="InParanoid" id="B3S1A3"/>
<dbReference type="GO" id="GO:0005886">
    <property type="term" value="C:plasma membrane"/>
    <property type="evidence" value="ECO:0000318"/>
    <property type="project" value="GO_Central"/>
</dbReference>
<dbReference type="eggNOG" id="ENOG502QUXZ">
    <property type="taxonomic scope" value="Eukaryota"/>
</dbReference>
<gene>
    <name evidence="9" type="ORF">TRIADDRAFT_27397</name>
</gene>
<dbReference type="PANTHER" id="PTHR12185">
    <property type="entry name" value="SID1 TRANSMEMBRANE FAMILY MEMEBER"/>
    <property type="match status" value="1"/>
</dbReference>
<organism evidence="9 10">
    <name type="scientific">Trichoplax adhaerens</name>
    <name type="common">Trichoplax reptans</name>
    <dbReference type="NCBI Taxonomy" id="10228"/>
    <lineage>
        <taxon>Eukaryota</taxon>
        <taxon>Metazoa</taxon>
        <taxon>Placozoa</taxon>
        <taxon>Uniplacotomia</taxon>
        <taxon>Trichoplacea</taxon>
        <taxon>Trichoplacidae</taxon>
        <taxon>Trichoplax</taxon>
    </lineage>
</organism>
<protein>
    <recommendedName>
        <fullName evidence="11">SID1 transmembrane family member 1</fullName>
    </recommendedName>
</protein>
<feature type="transmembrane region" description="Helical" evidence="8">
    <location>
        <begin position="177"/>
        <end position="199"/>
    </location>
</feature>
<dbReference type="RefSeq" id="XP_002114117.1">
    <property type="nucleotide sequence ID" value="XM_002114081.1"/>
</dbReference>
<keyword evidence="10" id="KW-1185">Reference proteome</keyword>
<keyword evidence="7" id="KW-0325">Glycoprotein</keyword>
<dbReference type="Pfam" id="PF13965">
    <property type="entry name" value="SID-1_RNA_chan"/>
    <property type="match status" value="1"/>
</dbReference>
<evidence type="ECO:0000256" key="1">
    <source>
        <dbReference type="ARBA" id="ARBA00004141"/>
    </source>
</evidence>
<evidence type="ECO:0000256" key="5">
    <source>
        <dbReference type="ARBA" id="ARBA00022989"/>
    </source>
</evidence>
<feature type="transmembrane region" description="Helical" evidence="8">
    <location>
        <begin position="346"/>
        <end position="365"/>
    </location>
</feature>
<feature type="transmembrane region" description="Helical" evidence="8">
    <location>
        <begin position="92"/>
        <end position="114"/>
    </location>
</feature>
<feature type="non-terminal residue" evidence="9">
    <location>
        <position position="1"/>
    </location>
</feature>
<keyword evidence="5 8" id="KW-1133">Transmembrane helix</keyword>
<evidence type="ECO:0000256" key="7">
    <source>
        <dbReference type="ARBA" id="ARBA00023180"/>
    </source>
</evidence>
<dbReference type="GO" id="GO:0005764">
    <property type="term" value="C:lysosome"/>
    <property type="evidence" value="ECO:0000318"/>
    <property type="project" value="GO_Central"/>
</dbReference>
<evidence type="ECO:0000313" key="10">
    <source>
        <dbReference type="Proteomes" id="UP000009022"/>
    </source>
</evidence>